<dbReference type="Gene3D" id="3.40.630.10">
    <property type="entry name" value="Zn peptidases"/>
    <property type="match status" value="1"/>
</dbReference>
<evidence type="ECO:0000313" key="1">
    <source>
        <dbReference type="EMBL" id="GMA21914.1"/>
    </source>
</evidence>
<proteinExistence type="predicted"/>
<dbReference type="SUPFAM" id="SSF53187">
    <property type="entry name" value="Zn-dependent exopeptidases"/>
    <property type="match status" value="1"/>
</dbReference>
<dbReference type="PANTHER" id="PTHR28570">
    <property type="entry name" value="ASPARTYL AMINOPEPTIDASE"/>
    <property type="match status" value="1"/>
</dbReference>
<gene>
    <name evidence="1" type="ORF">GCM10025862_39350</name>
</gene>
<evidence type="ECO:0008006" key="3">
    <source>
        <dbReference type="Google" id="ProtNLM"/>
    </source>
</evidence>
<dbReference type="PANTHER" id="PTHR28570:SF3">
    <property type="entry name" value="ASPARTYL AMINOPEPTIDASE"/>
    <property type="match status" value="1"/>
</dbReference>
<sequence>MDATQTPGAALSADDPRQEALGMCRFVDASPSPFHACEQAAALLRAAGFTALDEREGWGASGRLYVIRGGSLVAWTTEWADGALTPFRIVGAHTDSPTCGCGRSRTSPRRGGSSWP</sequence>
<name>A0ABQ6HW43_9MICO</name>
<dbReference type="EMBL" id="BSUJ01000001">
    <property type="protein sequence ID" value="GMA21914.1"/>
    <property type="molecule type" value="Genomic_DNA"/>
</dbReference>
<dbReference type="Pfam" id="PF02127">
    <property type="entry name" value="Peptidase_M18"/>
    <property type="match status" value="1"/>
</dbReference>
<dbReference type="Proteomes" id="UP001157109">
    <property type="component" value="Unassembled WGS sequence"/>
</dbReference>
<accession>A0ABQ6HW43</accession>
<comment type="caution">
    <text evidence="1">The sequence shown here is derived from an EMBL/GenBank/DDBJ whole genome shotgun (WGS) entry which is preliminary data.</text>
</comment>
<protein>
    <recommendedName>
        <fullName evidence="3">M18 family aminopeptidase</fullName>
    </recommendedName>
</protein>
<keyword evidence="2" id="KW-1185">Reference proteome</keyword>
<evidence type="ECO:0000313" key="2">
    <source>
        <dbReference type="Proteomes" id="UP001157109"/>
    </source>
</evidence>
<dbReference type="InterPro" id="IPR001948">
    <property type="entry name" value="Peptidase_M18"/>
</dbReference>
<organism evidence="1 2">
    <name type="scientific">Arsenicicoccus piscis</name>
    <dbReference type="NCBI Taxonomy" id="673954"/>
    <lineage>
        <taxon>Bacteria</taxon>
        <taxon>Bacillati</taxon>
        <taxon>Actinomycetota</taxon>
        <taxon>Actinomycetes</taxon>
        <taxon>Micrococcales</taxon>
        <taxon>Intrasporangiaceae</taxon>
        <taxon>Arsenicicoccus</taxon>
    </lineage>
</organism>
<reference evidence="2" key="1">
    <citation type="journal article" date="2019" name="Int. J. Syst. Evol. Microbiol.">
        <title>The Global Catalogue of Microorganisms (GCM) 10K type strain sequencing project: providing services to taxonomists for standard genome sequencing and annotation.</title>
        <authorList>
            <consortium name="The Broad Institute Genomics Platform"/>
            <consortium name="The Broad Institute Genome Sequencing Center for Infectious Disease"/>
            <person name="Wu L."/>
            <person name="Ma J."/>
        </authorList>
    </citation>
    <scope>NUCLEOTIDE SEQUENCE [LARGE SCALE GENOMIC DNA]</scope>
    <source>
        <strain evidence="2">NBRC 105830</strain>
    </source>
</reference>